<accession>A0AAD1UH75</accession>
<organism evidence="1 2">
    <name type="scientific">Euplotes crassus</name>
    <dbReference type="NCBI Taxonomy" id="5936"/>
    <lineage>
        <taxon>Eukaryota</taxon>
        <taxon>Sar</taxon>
        <taxon>Alveolata</taxon>
        <taxon>Ciliophora</taxon>
        <taxon>Intramacronucleata</taxon>
        <taxon>Spirotrichea</taxon>
        <taxon>Hypotrichia</taxon>
        <taxon>Euplotida</taxon>
        <taxon>Euplotidae</taxon>
        <taxon>Moneuplotes</taxon>
    </lineage>
</organism>
<evidence type="ECO:0000313" key="1">
    <source>
        <dbReference type="EMBL" id="CAI2368729.1"/>
    </source>
</evidence>
<gene>
    <name evidence="1" type="ORF">ECRASSUSDP1_LOCUS10025</name>
</gene>
<keyword evidence="2" id="KW-1185">Reference proteome</keyword>
<dbReference type="EMBL" id="CAMPGE010009870">
    <property type="protein sequence ID" value="CAI2368729.1"/>
    <property type="molecule type" value="Genomic_DNA"/>
</dbReference>
<name>A0AAD1UH75_EUPCR</name>
<dbReference type="Proteomes" id="UP001295684">
    <property type="component" value="Unassembled WGS sequence"/>
</dbReference>
<evidence type="ECO:0000313" key="2">
    <source>
        <dbReference type="Proteomes" id="UP001295684"/>
    </source>
</evidence>
<protein>
    <submittedName>
        <fullName evidence="1">Uncharacterized protein</fullName>
    </submittedName>
</protein>
<reference evidence="1" key="1">
    <citation type="submission" date="2023-07" db="EMBL/GenBank/DDBJ databases">
        <authorList>
            <consortium name="AG Swart"/>
            <person name="Singh M."/>
            <person name="Singh A."/>
            <person name="Seah K."/>
            <person name="Emmerich C."/>
        </authorList>
    </citation>
    <scope>NUCLEOTIDE SEQUENCE</scope>
    <source>
        <strain evidence="1">DP1</strain>
    </source>
</reference>
<dbReference type="AlphaFoldDB" id="A0AAD1UH75"/>
<proteinExistence type="predicted"/>
<sequence>MQKKIIVSPIVRKKINKSIRDTQDYVDYSNFSNKNARSPVKRAFIRRTKLNHSKTEKSSSHFPEINKLSSSGFFKKYLDNKAKSRRKNRSTVKKRDISLDSKEQASGYNIRKKTPEVRQSFGYKTNKNIVSKLNMSFGNNKTFCRVARIKNRCPSTKIDRINVLTNMNLKLSIENKMIFENLKNLNTEIKKSSKKLIHLNYRPKMVQKVKEKNFFINVNRGYQDENDPYRESENSEYLLTKAVWHGADFRTPAEKNKQRNLIDEIVRNGFKEFQNIRKSKSRGKAVLKNRACLEEMINSEPKNPSKEIVNASIDSFGNPEFVRIKTPAQEPNYYQQSSNDITSVLDEDIMVQSDECMPPGLTFTPDVIVSDYSQEIEGIKDHSNPIFMPHQKKKSRGCSLAHLDTPCFD</sequence>
<comment type="caution">
    <text evidence="1">The sequence shown here is derived from an EMBL/GenBank/DDBJ whole genome shotgun (WGS) entry which is preliminary data.</text>
</comment>